<accession>A0AAE3EQ74</accession>
<dbReference type="InterPro" id="IPR025411">
    <property type="entry name" value="DUF4136"/>
</dbReference>
<evidence type="ECO:0000313" key="2">
    <source>
        <dbReference type="EMBL" id="MCF7569037.1"/>
    </source>
</evidence>
<dbReference type="RefSeq" id="WP_237240373.1">
    <property type="nucleotide sequence ID" value="NZ_JAKKDU010000014.1"/>
</dbReference>
<dbReference type="Proteomes" id="UP001199795">
    <property type="component" value="Unassembled WGS sequence"/>
</dbReference>
<keyword evidence="3" id="KW-1185">Reference proteome</keyword>
<evidence type="ECO:0000313" key="3">
    <source>
        <dbReference type="Proteomes" id="UP001199795"/>
    </source>
</evidence>
<feature type="domain" description="DUF4136" evidence="1">
    <location>
        <begin position="21"/>
        <end position="171"/>
    </location>
</feature>
<dbReference type="Pfam" id="PF13590">
    <property type="entry name" value="DUF4136"/>
    <property type="match status" value="1"/>
</dbReference>
<dbReference type="PROSITE" id="PS51257">
    <property type="entry name" value="PROKAR_LIPOPROTEIN"/>
    <property type="match status" value="1"/>
</dbReference>
<proteinExistence type="predicted"/>
<reference evidence="2" key="1">
    <citation type="submission" date="2022-01" db="EMBL/GenBank/DDBJ databases">
        <title>Draft genome sequence of Sabulilitoribacter arenilitoris KCTC 52401.</title>
        <authorList>
            <person name="Oh J.-S."/>
        </authorList>
    </citation>
    <scope>NUCLEOTIDE SEQUENCE</scope>
    <source>
        <strain evidence="2">HMF6543</strain>
    </source>
</reference>
<sequence>MKYLKITILTLVIVSCVPIRVNYDFDKSTDFTKYKTYNYYANMKTGLSDLDTKRFLDALDYKMQARGFSLAKEPDFFIDIKSSEFQTAQRNTVGVGVGGGGRNAGGGVSIGIPLGQSGVNRQITIDFVDENGKGLFWQAVSEATYNPNATPEKREALFNAILDKILVSYPPKQKY</sequence>
<name>A0AAE3EQ74_9FLAO</name>
<organism evidence="2 3">
    <name type="scientific">Wocania arenilitoris</name>
    <dbReference type="NCBI Taxonomy" id="2044858"/>
    <lineage>
        <taxon>Bacteria</taxon>
        <taxon>Pseudomonadati</taxon>
        <taxon>Bacteroidota</taxon>
        <taxon>Flavobacteriia</taxon>
        <taxon>Flavobacteriales</taxon>
        <taxon>Flavobacteriaceae</taxon>
        <taxon>Wocania</taxon>
    </lineage>
</organism>
<protein>
    <submittedName>
        <fullName evidence="2">DUF4136 domain-containing protein</fullName>
    </submittedName>
</protein>
<dbReference type="EMBL" id="JAKKDU010000014">
    <property type="protein sequence ID" value="MCF7569037.1"/>
    <property type="molecule type" value="Genomic_DNA"/>
</dbReference>
<evidence type="ECO:0000259" key="1">
    <source>
        <dbReference type="Pfam" id="PF13590"/>
    </source>
</evidence>
<comment type="caution">
    <text evidence="2">The sequence shown here is derived from an EMBL/GenBank/DDBJ whole genome shotgun (WGS) entry which is preliminary data.</text>
</comment>
<gene>
    <name evidence="2" type="ORF">L3X37_11775</name>
</gene>
<dbReference type="AlphaFoldDB" id="A0AAE3EQ74"/>
<dbReference type="Gene3D" id="3.30.160.670">
    <property type="match status" value="1"/>
</dbReference>